<feature type="region of interest" description="Disordered" evidence="1">
    <location>
        <begin position="39"/>
        <end position="113"/>
    </location>
</feature>
<feature type="compositionally biased region" description="Low complexity" evidence="1">
    <location>
        <begin position="96"/>
        <end position="107"/>
    </location>
</feature>
<protein>
    <submittedName>
        <fullName evidence="3">Uncharacterized protein</fullName>
    </submittedName>
</protein>
<organism evidence="3 4">
    <name type="scientific">Candidatus Korobacter versatilis</name>
    <dbReference type="NCBI Taxonomy" id="658062"/>
    <lineage>
        <taxon>Bacteria</taxon>
        <taxon>Pseudomonadati</taxon>
        <taxon>Acidobacteriota</taxon>
        <taxon>Terriglobia</taxon>
        <taxon>Terriglobales</taxon>
        <taxon>Candidatus Korobacteraceae</taxon>
        <taxon>Candidatus Korobacter</taxon>
    </lineage>
</organism>
<evidence type="ECO:0000256" key="1">
    <source>
        <dbReference type="SAM" id="MobiDB-lite"/>
    </source>
</evidence>
<evidence type="ECO:0000256" key="2">
    <source>
        <dbReference type="SAM" id="SignalP"/>
    </source>
</evidence>
<evidence type="ECO:0000313" key="3">
    <source>
        <dbReference type="EMBL" id="MBI2678187.1"/>
    </source>
</evidence>
<gene>
    <name evidence="3" type="ORF">HYX28_05355</name>
</gene>
<feature type="signal peptide" evidence="2">
    <location>
        <begin position="1"/>
        <end position="24"/>
    </location>
</feature>
<dbReference type="AlphaFoldDB" id="A0A932A823"/>
<proteinExistence type="predicted"/>
<dbReference type="EMBL" id="JACPNR010000006">
    <property type="protein sequence ID" value="MBI2678187.1"/>
    <property type="molecule type" value="Genomic_DNA"/>
</dbReference>
<comment type="caution">
    <text evidence="3">The sequence shown here is derived from an EMBL/GenBank/DDBJ whole genome shotgun (WGS) entry which is preliminary data.</text>
</comment>
<keyword evidence="2" id="KW-0732">Signal</keyword>
<reference evidence="3" key="1">
    <citation type="submission" date="2020-07" db="EMBL/GenBank/DDBJ databases">
        <title>Huge and variable diversity of episymbiotic CPR bacteria and DPANN archaea in groundwater ecosystems.</title>
        <authorList>
            <person name="He C.Y."/>
            <person name="Keren R."/>
            <person name="Whittaker M."/>
            <person name="Farag I.F."/>
            <person name="Doudna J."/>
            <person name="Cate J.H.D."/>
            <person name="Banfield J.F."/>
        </authorList>
    </citation>
    <scope>NUCLEOTIDE SEQUENCE</scope>
    <source>
        <strain evidence="3">NC_groundwater_580_Pr5_B-0.1um_64_19</strain>
    </source>
</reference>
<sequence length="113" mass="12055">MRRVTASLALFVVMLAVFAPMARATVLRNADACSFKKQHRGTAISHRESSGASQHARCSPATLQATPAAPATLGARPLPSHPFVTEFYPDAESTDAAPRQANRAPPASDRSER</sequence>
<name>A0A932A823_9BACT</name>
<accession>A0A932A823</accession>
<feature type="chain" id="PRO_5038072153" evidence="2">
    <location>
        <begin position="25"/>
        <end position="113"/>
    </location>
</feature>
<dbReference type="Proteomes" id="UP000779809">
    <property type="component" value="Unassembled WGS sequence"/>
</dbReference>
<evidence type="ECO:0000313" key="4">
    <source>
        <dbReference type="Proteomes" id="UP000779809"/>
    </source>
</evidence>
<feature type="compositionally biased region" description="Low complexity" evidence="1">
    <location>
        <begin position="60"/>
        <end position="78"/>
    </location>
</feature>